<dbReference type="Gene3D" id="3.30.450.40">
    <property type="match status" value="1"/>
</dbReference>
<dbReference type="InterPro" id="IPR029016">
    <property type="entry name" value="GAF-like_dom_sf"/>
</dbReference>
<dbReference type="Proteomes" id="UP000244893">
    <property type="component" value="Unassembled WGS sequence"/>
</dbReference>
<dbReference type="InterPro" id="IPR008271">
    <property type="entry name" value="Ser/Thr_kinase_AS"/>
</dbReference>
<protein>
    <recommendedName>
        <fullName evidence="1">non-specific serine/threonine protein kinase</fullName>
        <ecNumber evidence="1">2.7.11.1</ecNumber>
    </recommendedName>
</protein>
<dbReference type="SUPFAM" id="SSF56112">
    <property type="entry name" value="Protein kinase-like (PK-like)"/>
    <property type="match status" value="1"/>
</dbReference>
<dbReference type="EC" id="2.7.11.1" evidence="1"/>
<dbReference type="SUPFAM" id="SSF55781">
    <property type="entry name" value="GAF domain-like"/>
    <property type="match status" value="1"/>
</dbReference>
<dbReference type="InterPro" id="IPR003018">
    <property type="entry name" value="GAF"/>
</dbReference>
<keyword evidence="6" id="KW-0067">ATP-binding</keyword>
<dbReference type="InterPro" id="IPR000719">
    <property type="entry name" value="Prot_kinase_dom"/>
</dbReference>
<evidence type="ECO:0000256" key="5">
    <source>
        <dbReference type="ARBA" id="ARBA00022777"/>
    </source>
</evidence>
<dbReference type="Gene3D" id="1.10.510.10">
    <property type="entry name" value="Transferase(Phosphotransferase) domain 1"/>
    <property type="match status" value="1"/>
</dbReference>
<evidence type="ECO:0000313" key="9">
    <source>
        <dbReference type="Proteomes" id="UP000244893"/>
    </source>
</evidence>
<dbReference type="RefSeq" id="WP_116755286.1">
    <property type="nucleotide sequence ID" value="NZ_JBHUEX010000001.1"/>
</dbReference>
<dbReference type="Pfam" id="PF00069">
    <property type="entry name" value="Pkinase"/>
    <property type="match status" value="1"/>
</dbReference>
<evidence type="ECO:0000256" key="4">
    <source>
        <dbReference type="ARBA" id="ARBA00022741"/>
    </source>
</evidence>
<dbReference type="PANTHER" id="PTHR43289:SF6">
    <property type="entry name" value="SERINE_THREONINE-PROTEIN KINASE NEKL-3"/>
    <property type="match status" value="1"/>
</dbReference>
<dbReference type="PANTHER" id="PTHR43289">
    <property type="entry name" value="MITOGEN-ACTIVATED PROTEIN KINASE KINASE KINASE 20-RELATED"/>
    <property type="match status" value="1"/>
</dbReference>
<keyword evidence="9" id="KW-1185">Reference proteome</keyword>
<evidence type="ECO:0000256" key="3">
    <source>
        <dbReference type="ARBA" id="ARBA00022679"/>
    </source>
</evidence>
<sequence length="466" mass="50286">MAEHSAAINDDVPAPQSGSVDGRYLVGPVIGHGGLATVYRARDTLLNRDVAIKIFRARADNRDKLRLQEAEARLVASLNHYALTTLFDAGVDMSDPQAPQIYLIMENIPGADLQRWLEDGPLSPLQVGYLGLDLSEGLQYVHEHGFLHRDLKPANILLAKRGAETRIRGKLTDFGIASAIGTGDRGEVTIGTAAYLAPEQVLGEVPTPETDIYSLGLVLMEAVTARLEYPGSVSESAIARLDRDPTVPDTVPAALAAILTGMTRREPTDRISLAEATAAFQEFCLAQVAQHRNQSVAFASGDVAERDAAVRRYNVLDTPPDEAFDRLAHLATRLVGAPIAFVSVIDSERVFVKAGAGLDLRGNVPLDQSLCTLTVRGGEPWYVSDIATDWRTRDLDLPLDASVARSYAAAPLVTIDGYSIGSLCVYDTEPRDYTPDELADLAELAAIAVRELELRLATRRALLGLG</sequence>
<organism evidence="8 9">
    <name type="scientific">Amnibacterium flavum</name>
    <dbReference type="NCBI Taxonomy" id="2173173"/>
    <lineage>
        <taxon>Bacteria</taxon>
        <taxon>Bacillati</taxon>
        <taxon>Actinomycetota</taxon>
        <taxon>Actinomycetes</taxon>
        <taxon>Micrococcales</taxon>
        <taxon>Microbacteriaceae</taxon>
        <taxon>Amnibacterium</taxon>
    </lineage>
</organism>
<dbReference type="EMBL" id="QEOP01000001">
    <property type="protein sequence ID" value="PVZ95551.1"/>
    <property type="molecule type" value="Genomic_DNA"/>
</dbReference>
<comment type="caution">
    <text evidence="8">The sequence shown here is derived from an EMBL/GenBank/DDBJ whole genome shotgun (WGS) entry which is preliminary data.</text>
</comment>
<feature type="domain" description="Protein kinase" evidence="7">
    <location>
        <begin position="24"/>
        <end position="284"/>
    </location>
</feature>
<dbReference type="InterPro" id="IPR011009">
    <property type="entry name" value="Kinase-like_dom_sf"/>
</dbReference>
<keyword evidence="2 8" id="KW-0723">Serine/threonine-protein kinase</keyword>
<accession>A0A2V1HT86</accession>
<keyword evidence="4" id="KW-0547">Nucleotide-binding</keyword>
<dbReference type="PROSITE" id="PS00108">
    <property type="entry name" value="PROTEIN_KINASE_ST"/>
    <property type="match status" value="1"/>
</dbReference>
<name>A0A2V1HT86_9MICO</name>
<evidence type="ECO:0000256" key="1">
    <source>
        <dbReference type="ARBA" id="ARBA00012513"/>
    </source>
</evidence>
<dbReference type="GO" id="GO:0004674">
    <property type="term" value="F:protein serine/threonine kinase activity"/>
    <property type="evidence" value="ECO:0007669"/>
    <property type="project" value="UniProtKB-KW"/>
</dbReference>
<proteinExistence type="predicted"/>
<evidence type="ECO:0000256" key="2">
    <source>
        <dbReference type="ARBA" id="ARBA00022527"/>
    </source>
</evidence>
<dbReference type="OrthoDB" id="9762169at2"/>
<evidence type="ECO:0000256" key="6">
    <source>
        <dbReference type="ARBA" id="ARBA00022840"/>
    </source>
</evidence>
<gene>
    <name evidence="8" type="ORF">DDQ50_03365</name>
</gene>
<dbReference type="Pfam" id="PF13185">
    <property type="entry name" value="GAF_2"/>
    <property type="match status" value="1"/>
</dbReference>
<dbReference type="AlphaFoldDB" id="A0A2V1HT86"/>
<keyword evidence="5 8" id="KW-0418">Kinase</keyword>
<dbReference type="SMART" id="SM00065">
    <property type="entry name" value="GAF"/>
    <property type="match status" value="1"/>
</dbReference>
<evidence type="ECO:0000313" key="8">
    <source>
        <dbReference type="EMBL" id="PVZ95551.1"/>
    </source>
</evidence>
<dbReference type="Gene3D" id="3.30.200.20">
    <property type="entry name" value="Phosphorylase Kinase, domain 1"/>
    <property type="match status" value="1"/>
</dbReference>
<keyword evidence="3" id="KW-0808">Transferase</keyword>
<dbReference type="SMART" id="SM00220">
    <property type="entry name" value="S_TKc"/>
    <property type="match status" value="1"/>
</dbReference>
<reference evidence="8 9" key="1">
    <citation type="submission" date="2018-05" db="EMBL/GenBank/DDBJ databases">
        <title>Amnibacterium sp. M8JJ-5, whole genome shotgun sequence.</title>
        <authorList>
            <person name="Tuo L."/>
        </authorList>
    </citation>
    <scope>NUCLEOTIDE SEQUENCE [LARGE SCALE GENOMIC DNA]</scope>
    <source>
        <strain evidence="8 9">M8JJ-5</strain>
    </source>
</reference>
<dbReference type="CDD" id="cd14014">
    <property type="entry name" value="STKc_PknB_like"/>
    <property type="match status" value="1"/>
</dbReference>
<dbReference type="PROSITE" id="PS50011">
    <property type="entry name" value="PROTEIN_KINASE_DOM"/>
    <property type="match status" value="1"/>
</dbReference>
<evidence type="ECO:0000259" key="7">
    <source>
        <dbReference type="PROSITE" id="PS50011"/>
    </source>
</evidence>
<dbReference type="GO" id="GO:0005524">
    <property type="term" value="F:ATP binding"/>
    <property type="evidence" value="ECO:0007669"/>
    <property type="project" value="UniProtKB-KW"/>
</dbReference>